<evidence type="ECO:0000256" key="1">
    <source>
        <dbReference type="ARBA" id="ARBA00001974"/>
    </source>
</evidence>
<dbReference type="InterPro" id="IPR006094">
    <property type="entry name" value="Oxid_FAD_bind_N"/>
</dbReference>
<dbReference type="InterPro" id="IPR036318">
    <property type="entry name" value="FAD-bd_PCMH-like_sf"/>
</dbReference>
<dbReference type="EMBL" id="WJHE01001024">
    <property type="protein sequence ID" value="MST34474.1"/>
    <property type="molecule type" value="Genomic_DNA"/>
</dbReference>
<evidence type="ECO:0000256" key="4">
    <source>
        <dbReference type="ARBA" id="ARBA00023002"/>
    </source>
</evidence>
<dbReference type="InterPro" id="IPR051264">
    <property type="entry name" value="FAD-oxidored/transferase_4"/>
</dbReference>
<evidence type="ECO:0000259" key="5">
    <source>
        <dbReference type="PROSITE" id="PS51387"/>
    </source>
</evidence>
<accession>A0ABW9QXU2</accession>
<dbReference type="Gene3D" id="3.30.465.10">
    <property type="match status" value="1"/>
</dbReference>
<dbReference type="InterPro" id="IPR004113">
    <property type="entry name" value="FAD-bd_oxidored_4_C"/>
</dbReference>
<dbReference type="Gene3D" id="3.30.70.2740">
    <property type="match status" value="1"/>
</dbReference>
<dbReference type="InterPro" id="IPR016164">
    <property type="entry name" value="FAD-linked_Oxase-like_C"/>
</dbReference>
<keyword evidence="2" id="KW-0285">Flavoprotein</keyword>
<evidence type="ECO:0000256" key="2">
    <source>
        <dbReference type="ARBA" id="ARBA00022630"/>
    </source>
</evidence>
<keyword evidence="3" id="KW-0274">FAD</keyword>
<dbReference type="Gene3D" id="3.30.70.2190">
    <property type="match status" value="1"/>
</dbReference>
<keyword evidence="4" id="KW-0560">Oxidoreductase</keyword>
<dbReference type="SUPFAM" id="SSF55103">
    <property type="entry name" value="FAD-linked oxidases, C-terminal domain"/>
    <property type="match status" value="1"/>
</dbReference>
<dbReference type="Pfam" id="PF01565">
    <property type="entry name" value="FAD_binding_4"/>
    <property type="match status" value="1"/>
</dbReference>
<proteinExistence type="predicted"/>
<dbReference type="Pfam" id="PF02913">
    <property type="entry name" value="FAD-oxidase_C"/>
    <property type="match status" value="1"/>
</dbReference>
<gene>
    <name evidence="6" type="ORF">GHK86_17320</name>
</gene>
<feature type="domain" description="FAD-binding PCMH-type" evidence="5">
    <location>
        <begin position="1"/>
        <end position="95"/>
    </location>
</feature>
<dbReference type="Proteomes" id="UP000437736">
    <property type="component" value="Unassembled WGS sequence"/>
</dbReference>
<name>A0ABW9QXU2_9ACTN</name>
<keyword evidence="7" id="KW-1185">Reference proteome</keyword>
<dbReference type="InterPro" id="IPR016166">
    <property type="entry name" value="FAD-bd_PCMH"/>
</dbReference>
<evidence type="ECO:0000313" key="6">
    <source>
        <dbReference type="EMBL" id="MST34474.1"/>
    </source>
</evidence>
<feature type="non-terminal residue" evidence="6">
    <location>
        <position position="1"/>
    </location>
</feature>
<dbReference type="PANTHER" id="PTHR43716:SF1">
    <property type="entry name" value="D-2-HYDROXYGLUTARATE DEHYDROGENASE, MITOCHONDRIAL"/>
    <property type="match status" value="1"/>
</dbReference>
<dbReference type="PANTHER" id="PTHR43716">
    <property type="entry name" value="D-2-HYDROXYGLUTARATE DEHYDROGENASE, MITOCHONDRIAL"/>
    <property type="match status" value="1"/>
</dbReference>
<evidence type="ECO:0000256" key="3">
    <source>
        <dbReference type="ARBA" id="ARBA00022827"/>
    </source>
</evidence>
<dbReference type="InterPro" id="IPR016169">
    <property type="entry name" value="FAD-bd_PCMH_sub2"/>
</dbReference>
<comment type="cofactor">
    <cofactor evidence="1">
        <name>FAD</name>
        <dbReference type="ChEBI" id="CHEBI:57692"/>
    </cofactor>
</comment>
<organism evidence="6 7">
    <name type="scientific">Acidiferrimicrobium australe</name>
    <dbReference type="NCBI Taxonomy" id="2664430"/>
    <lineage>
        <taxon>Bacteria</taxon>
        <taxon>Bacillati</taxon>
        <taxon>Actinomycetota</taxon>
        <taxon>Acidimicrobiia</taxon>
        <taxon>Acidimicrobiales</taxon>
        <taxon>Acidimicrobiaceae</taxon>
        <taxon>Acidiferrimicrobium</taxon>
    </lineage>
</organism>
<evidence type="ECO:0000313" key="7">
    <source>
        <dbReference type="Proteomes" id="UP000437736"/>
    </source>
</evidence>
<dbReference type="SUPFAM" id="SSF56176">
    <property type="entry name" value="FAD-binding/transporter-associated domain-like"/>
    <property type="match status" value="1"/>
</dbReference>
<protein>
    <submittedName>
        <fullName evidence="6">FAD-binding protein</fullName>
    </submittedName>
</protein>
<dbReference type="PROSITE" id="PS51387">
    <property type="entry name" value="FAD_PCMH"/>
    <property type="match status" value="1"/>
</dbReference>
<comment type="caution">
    <text evidence="6">The sequence shown here is derived from an EMBL/GenBank/DDBJ whole genome shotgun (WGS) entry which is preliminary data.</text>
</comment>
<sequence>PPPARLDVGVDLASRDRATVGGMVATNAGGLRVLRHGHVRGHLAGVEAVLADGRVLRRMAGLKKDTAGYDLTGLLCGSEGTLAVVTAALLRLVPLETDRVTALLGVGSVGDALAVVRRLRAGVGGVESAEIMFPEGVALLEDLLGVRSPLGRDCPAQLLVDVAAADPDPVLSVLAACPEITDSAVSADGPGRARLWALRERHPDLVARLGVPHKLDVAVPLGTLADFEVEVRAALARLPVTVVLYGHVGDGSLHVNVATPAQGAGEVEDAVFGVVQRFG</sequence>
<reference evidence="6 7" key="1">
    <citation type="submission" date="2019-11" db="EMBL/GenBank/DDBJ databases">
        <title>Acidiferrimicrobium australis gen. nov., sp. nov., an acidophilic and obligately heterotrophic, member of the Actinobacteria that catalyses dissimilatory oxido- reduction of iron isolated from metal-rich acidic water in Chile.</title>
        <authorList>
            <person name="Gonzalez D."/>
            <person name="Huber K."/>
            <person name="Hedrich S."/>
            <person name="Rojas-Villalobos C."/>
            <person name="Quatrini R."/>
            <person name="Dinamarca M.A."/>
            <person name="Schwarz A."/>
            <person name="Canales C."/>
            <person name="Nancucheo I."/>
        </authorList>
    </citation>
    <scope>NUCLEOTIDE SEQUENCE [LARGE SCALE GENOMIC DNA]</scope>
    <source>
        <strain evidence="6 7">USS-CCA1</strain>
    </source>
</reference>
<feature type="non-terminal residue" evidence="6">
    <location>
        <position position="279"/>
    </location>
</feature>